<sequence>MVVNFEFLGEEAIENLITCMNFKIDKLVYFGYQDTIDVQRDITENFLKKYCDVKNVMFVALPHNNMQEIIKIMRSEIQKEIDNKNQIYFDITGGESLILVAFGMLSMDYETPMHMYDIENDKLIELDANTKTNISQNVEKRKVAMTLDLLVKMHGGKINTNLKKDIKGINDQDFMDDIELIYQTAKNNWSYWNPFSDLLRSTMVPVNSSDFSVKKKTSTIIKALSASKSSLKSIKQLNKIVDELALKGILLDVKHSEENYSFRFKNKEIKECLWEGGSILELHTCLKESKINNECQVGVHLDWDGIIHGIPGQDVLNEIDVLSLNGNIPTFISCKSGKMGSQQALHALYELETVTRRFGGKYAKKVLVTAKGLGNVYMERAKEMGIEVR</sequence>
<dbReference type="EMBL" id="FNHZ01000010">
    <property type="protein sequence ID" value="SDN26277.1"/>
    <property type="molecule type" value="Genomic_DNA"/>
</dbReference>
<feature type="domain" description="Card1 endonuclease" evidence="1">
    <location>
        <begin position="312"/>
        <end position="387"/>
    </location>
</feature>
<dbReference type="OrthoDB" id="2029829at2"/>
<dbReference type="RefSeq" id="WP_074522231.1">
    <property type="nucleotide sequence ID" value="NZ_FNHZ01000010.1"/>
</dbReference>
<organism evidence="2 3">
    <name type="scientific">Lachnospira pectinoschiza</name>
    <dbReference type="NCBI Taxonomy" id="28052"/>
    <lineage>
        <taxon>Bacteria</taxon>
        <taxon>Bacillati</taxon>
        <taxon>Bacillota</taxon>
        <taxon>Clostridia</taxon>
        <taxon>Lachnospirales</taxon>
        <taxon>Lachnospiraceae</taxon>
        <taxon>Lachnospira</taxon>
    </lineage>
</organism>
<dbReference type="InterPro" id="IPR011856">
    <property type="entry name" value="tRNA_endonuc-like_dom_sf"/>
</dbReference>
<dbReference type="InterPro" id="IPR015093">
    <property type="entry name" value="Card1_endonucl_dom"/>
</dbReference>
<proteinExistence type="predicted"/>
<dbReference type="Pfam" id="PF09002">
    <property type="entry name" value="Card1_endonuc"/>
    <property type="match status" value="1"/>
</dbReference>
<dbReference type="Gene3D" id="3.40.1350.10">
    <property type="match status" value="1"/>
</dbReference>
<dbReference type="AlphaFoldDB" id="A0A1G9ZYT1"/>
<dbReference type="SUPFAM" id="SSF52980">
    <property type="entry name" value="Restriction endonuclease-like"/>
    <property type="match status" value="1"/>
</dbReference>
<evidence type="ECO:0000313" key="3">
    <source>
        <dbReference type="Proteomes" id="UP000187651"/>
    </source>
</evidence>
<dbReference type="GO" id="GO:0003676">
    <property type="term" value="F:nucleic acid binding"/>
    <property type="evidence" value="ECO:0007669"/>
    <property type="project" value="InterPro"/>
</dbReference>
<evidence type="ECO:0000313" key="2">
    <source>
        <dbReference type="EMBL" id="SDN26277.1"/>
    </source>
</evidence>
<protein>
    <recommendedName>
        <fullName evidence="1">Card1 endonuclease domain-containing protein</fullName>
    </recommendedName>
</protein>
<name>A0A1G9ZYT1_9FIRM</name>
<accession>A0A1G9ZYT1</accession>
<dbReference type="Gene3D" id="3.40.50.10770">
    <property type="entry name" value="Hypothetical protein VC1899 like domain (Restriction endonuclease-like)"/>
    <property type="match status" value="1"/>
</dbReference>
<keyword evidence="3" id="KW-1185">Reference proteome</keyword>
<evidence type="ECO:0000259" key="1">
    <source>
        <dbReference type="Pfam" id="PF09002"/>
    </source>
</evidence>
<reference evidence="3" key="1">
    <citation type="submission" date="2016-10" db="EMBL/GenBank/DDBJ databases">
        <authorList>
            <person name="Varghese N."/>
            <person name="Submissions S."/>
        </authorList>
    </citation>
    <scope>NUCLEOTIDE SEQUENCE [LARGE SCALE GENOMIC DNA]</scope>
    <source>
        <strain evidence="3">M83</strain>
    </source>
</reference>
<gene>
    <name evidence="2" type="ORF">SAMN05216544_2273</name>
</gene>
<dbReference type="InterPro" id="IPR011335">
    <property type="entry name" value="Restrct_endonuc-II-like"/>
</dbReference>
<dbReference type="Proteomes" id="UP000187651">
    <property type="component" value="Unassembled WGS sequence"/>
</dbReference>